<gene>
    <name evidence="3" type="ORF">WCN91_10510</name>
</gene>
<dbReference type="PROSITE" id="PS51257">
    <property type="entry name" value="PROKAR_LIPOPROTEIN"/>
    <property type="match status" value="1"/>
</dbReference>
<organism evidence="3 4">
    <name type="scientific">Pseudoalteromonas qingdaonensis</name>
    <dbReference type="NCBI Taxonomy" id="3131913"/>
    <lineage>
        <taxon>Bacteria</taxon>
        <taxon>Pseudomonadati</taxon>
        <taxon>Pseudomonadota</taxon>
        <taxon>Gammaproteobacteria</taxon>
        <taxon>Alteromonadales</taxon>
        <taxon>Pseudoalteromonadaceae</taxon>
        <taxon>Pseudoalteromonas</taxon>
    </lineage>
</organism>
<dbReference type="InterPro" id="IPR013830">
    <property type="entry name" value="SGNH_hydro"/>
</dbReference>
<evidence type="ECO:0000256" key="1">
    <source>
        <dbReference type="SAM" id="SignalP"/>
    </source>
</evidence>
<name>A0ABU9MX39_9GAMM</name>
<dbReference type="Gene3D" id="3.40.50.1110">
    <property type="entry name" value="SGNH hydrolase"/>
    <property type="match status" value="1"/>
</dbReference>
<evidence type="ECO:0000313" key="3">
    <source>
        <dbReference type="EMBL" id="MEM0515837.1"/>
    </source>
</evidence>
<feature type="signal peptide" evidence="1">
    <location>
        <begin position="1"/>
        <end position="22"/>
    </location>
</feature>
<dbReference type="Proteomes" id="UP001447008">
    <property type="component" value="Unassembled WGS sequence"/>
</dbReference>
<protein>
    <submittedName>
        <fullName evidence="3">GDSL-type esterase/lipase family protein</fullName>
    </submittedName>
</protein>
<keyword evidence="4" id="KW-1185">Reference proteome</keyword>
<keyword evidence="1" id="KW-0732">Signal</keyword>
<sequence length="195" mass="21123">MKSWLVPLFLLLLSACSEPARLELNSDAKVLAFGDSLTVSVGAKHSSYPEQLAQLTGLEVIASGVSGEQTHQGLARLGDTLATHQPRVLVLLEGGNDFLRNKQPHSVKSNLAAMIELAHQQGIEVILVAVPQKSLFLSDAPLYQELAEQYQVALVADTLSDLLGDSQYKSDQIHLNDKGYRLLAEAVAEQIKVVN</sequence>
<dbReference type="Pfam" id="PF13472">
    <property type="entry name" value="Lipase_GDSL_2"/>
    <property type="match status" value="1"/>
</dbReference>
<dbReference type="PANTHER" id="PTHR30383">
    <property type="entry name" value="THIOESTERASE 1/PROTEASE 1/LYSOPHOSPHOLIPASE L1"/>
    <property type="match status" value="1"/>
</dbReference>
<feature type="domain" description="SGNH hydrolase-type esterase" evidence="2">
    <location>
        <begin position="32"/>
        <end position="182"/>
    </location>
</feature>
<dbReference type="PANTHER" id="PTHR30383:SF24">
    <property type="entry name" value="THIOESTERASE 1_PROTEASE 1_LYSOPHOSPHOLIPASE L1"/>
    <property type="match status" value="1"/>
</dbReference>
<dbReference type="SUPFAM" id="SSF52266">
    <property type="entry name" value="SGNH hydrolase"/>
    <property type="match status" value="1"/>
</dbReference>
<feature type="chain" id="PRO_5045177302" evidence="1">
    <location>
        <begin position="23"/>
        <end position="195"/>
    </location>
</feature>
<accession>A0ABU9MX39</accession>
<evidence type="ECO:0000259" key="2">
    <source>
        <dbReference type="Pfam" id="PF13472"/>
    </source>
</evidence>
<dbReference type="InterPro" id="IPR036514">
    <property type="entry name" value="SGNH_hydro_sf"/>
</dbReference>
<dbReference type="RefSeq" id="WP_342678819.1">
    <property type="nucleotide sequence ID" value="NZ_JBCGCU010000010.1"/>
</dbReference>
<dbReference type="InterPro" id="IPR051532">
    <property type="entry name" value="Ester_Hydrolysis_Enzymes"/>
</dbReference>
<comment type="caution">
    <text evidence="3">The sequence shown here is derived from an EMBL/GenBank/DDBJ whole genome shotgun (WGS) entry which is preliminary data.</text>
</comment>
<proteinExistence type="predicted"/>
<dbReference type="EMBL" id="JBCGCU010000010">
    <property type="protein sequence ID" value="MEM0515837.1"/>
    <property type="molecule type" value="Genomic_DNA"/>
</dbReference>
<evidence type="ECO:0000313" key="4">
    <source>
        <dbReference type="Proteomes" id="UP001447008"/>
    </source>
</evidence>
<reference evidence="3 4" key="1">
    <citation type="submission" date="2024-03" db="EMBL/GenBank/DDBJ databases">
        <title>Pseudoalteromonas qingdaonensis sp. nov., isolated from the intestines of marine benthic organisms.</title>
        <authorList>
            <person name="Lin X."/>
            <person name="Fang S."/>
            <person name="Hu X."/>
        </authorList>
    </citation>
    <scope>NUCLEOTIDE SEQUENCE [LARGE SCALE GENOMIC DNA]</scope>
    <source>
        <strain evidence="3 4">YIC-827</strain>
    </source>
</reference>